<evidence type="ECO:0000313" key="1">
    <source>
        <dbReference type="EMBL" id="PON97646.1"/>
    </source>
</evidence>
<dbReference type="AlphaFoldDB" id="A0A2P5FIP9"/>
<organism evidence="1 2">
    <name type="scientific">Trema orientale</name>
    <name type="common">Charcoal tree</name>
    <name type="synonym">Celtis orientalis</name>
    <dbReference type="NCBI Taxonomy" id="63057"/>
    <lineage>
        <taxon>Eukaryota</taxon>
        <taxon>Viridiplantae</taxon>
        <taxon>Streptophyta</taxon>
        <taxon>Embryophyta</taxon>
        <taxon>Tracheophyta</taxon>
        <taxon>Spermatophyta</taxon>
        <taxon>Magnoliopsida</taxon>
        <taxon>eudicotyledons</taxon>
        <taxon>Gunneridae</taxon>
        <taxon>Pentapetalae</taxon>
        <taxon>rosids</taxon>
        <taxon>fabids</taxon>
        <taxon>Rosales</taxon>
        <taxon>Cannabaceae</taxon>
        <taxon>Trema</taxon>
    </lineage>
</organism>
<protein>
    <submittedName>
        <fullName evidence="1">Uncharacterized protein</fullName>
    </submittedName>
</protein>
<name>A0A2P5FIP9_TREOI</name>
<sequence>MKDEDTDLENKIDGFGESCTFDDRRVGGVLLHPHSSKFFGHNLASWATRSNVFEIVDIASILPSGCSAYLFRE</sequence>
<comment type="caution">
    <text evidence="1">The sequence shown here is derived from an EMBL/GenBank/DDBJ whole genome shotgun (WGS) entry which is preliminary data.</text>
</comment>
<dbReference type="Proteomes" id="UP000237000">
    <property type="component" value="Unassembled WGS sequence"/>
</dbReference>
<dbReference type="EMBL" id="JXTC01000030">
    <property type="protein sequence ID" value="PON97646.1"/>
    <property type="molecule type" value="Genomic_DNA"/>
</dbReference>
<gene>
    <name evidence="1" type="ORF">TorRG33x02_065560</name>
</gene>
<keyword evidence="2" id="KW-1185">Reference proteome</keyword>
<evidence type="ECO:0000313" key="2">
    <source>
        <dbReference type="Proteomes" id="UP000237000"/>
    </source>
</evidence>
<proteinExistence type="predicted"/>
<dbReference type="InParanoid" id="A0A2P5FIP9"/>
<accession>A0A2P5FIP9</accession>
<reference evidence="2" key="1">
    <citation type="submission" date="2016-06" db="EMBL/GenBank/DDBJ databases">
        <title>Parallel loss of symbiosis genes in relatives of nitrogen-fixing non-legume Parasponia.</title>
        <authorList>
            <person name="Van Velzen R."/>
            <person name="Holmer R."/>
            <person name="Bu F."/>
            <person name="Rutten L."/>
            <person name="Van Zeijl A."/>
            <person name="Liu W."/>
            <person name="Santuari L."/>
            <person name="Cao Q."/>
            <person name="Sharma T."/>
            <person name="Shen D."/>
            <person name="Roswanjaya Y."/>
            <person name="Wardhani T."/>
            <person name="Kalhor M.S."/>
            <person name="Jansen J."/>
            <person name="Van den Hoogen J."/>
            <person name="Gungor B."/>
            <person name="Hartog M."/>
            <person name="Hontelez J."/>
            <person name="Verver J."/>
            <person name="Yang W.-C."/>
            <person name="Schijlen E."/>
            <person name="Repin R."/>
            <person name="Schilthuizen M."/>
            <person name="Schranz E."/>
            <person name="Heidstra R."/>
            <person name="Miyata K."/>
            <person name="Fedorova E."/>
            <person name="Kohlen W."/>
            <person name="Bisseling T."/>
            <person name="Smit S."/>
            <person name="Geurts R."/>
        </authorList>
    </citation>
    <scope>NUCLEOTIDE SEQUENCE [LARGE SCALE GENOMIC DNA]</scope>
    <source>
        <strain evidence="2">cv. RG33-2</strain>
    </source>
</reference>